<dbReference type="SUPFAM" id="SSF56529">
    <property type="entry name" value="FAH"/>
    <property type="match status" value="1"/>
</dbReference>
<proteinExistence type="inferred from homology"/>
<reference evidence="5 6" key="1">
    <citation type="submission" date="2024-06" db="EMBL/GenBank/DDBJ databases">
        <title>Sorghum-associated microbial communities from plants grown in Nebraska, USA.</title>
        <authorList>
            <person name="Schachtman D."/>
        </authorList>
    </citation>
    <scope>NUCLEOTIDE SEQUENCE [LARGE SCALE GENOMIC DNA]</scope>
    <source>
        <strain evidence="5 6">2709</strain>
    </source>
</reference>
<evidence type="ECO:0000313" key="6">
    <source>
        <dbReference type="Proteomes" id="UP001549320"/>
    </source>
</evidence>
<dbReference type="RefSeq" id="WP_354443039.1">
    <property type="nucleotide sequence ID" value="NZ_JBEPSH010000004.1"/>
</dbReference>
<evidence type="ECO:0000259" key="4">
    <source>
        <dbReference type="Pfam" id="PF01557"/>
    </source>
</evidence>
<evidence type="ECO:0000256" key="2">
    <source>
        <dbReference type="ARBA" id="ARBA00010211"/>
    </source>
</evidence>
<comment type="similarity">
    <text evidence="2">Belongs to the FAH family.</text>
</comment>
<gene>
    <name evidence="5" type="ORF">ABIE13_002088</name>
</gene>
<accession>A0ABV2Q7J5</accession>
<evidence type="ECO:0000256" key="3">
    <source>
        <dbReference type="ARBA" id="ARBA00022723"/>
    </source>
</evidence>
<dbReference type="InterPro" id="IPR036663">
    <property type="entry name" value="Fumarylacetoacetase_C_sf"/>
</dbReference>
<name>A0ABV2Q7J5_9BURK</name>
<dbReference type="InterPro" id="IPR051121">
    <property type="entry name" value="FAH"/>
</dbReference>
<feature type="domain" description="Fumarylacetoacetase-like C-terminal" evidence="4">
    <location>
        <begin position="85"/>
        <end position="313"/>
    </location>
</feature>
<dbReference type="Gene3D" id="3.90.850.10">
    <property type="entry name" value="Fumarylacetoacetase-like, C-terminal domain"/>
    <property type="match status" value="1"/>
</dbReference>
<dbReference type="PANTHER" id="PTHR42796">
    <property type="entry name" value="FUMARYLACETOACETATE HYDROLASE DOMAIN-CONTAINING PROTEIN 2A-RELATED"/>
    <property type="match status" value="1"/>
</dbReference>
<evidence type="ECO:0000313" key="5">
    <source>
        <dbReference type="EMBL" id="MET4576977.1"/>
    </source>
</evidence>
<sequence>MKLASFEYQGIAGIGVVSADNDSISHLNPLLVQKLGFNPQCSMMDLIEHAPDFAQKLSGLDIAAAPRLPMAAVQLKPPVRRPSKIICLALNNSANSDRIMKGPSSPAFFTKPASALIGHQEAIEIRPEDGRTHPEPELALIIGKGGKNIRAQDAYQHIFGYTAHNDITSAKMRTDDTFFYRAIHPKNGTLEIEYLDTWVTYSGRYKGADTYSALGPWLVTADEISDPHDLDISCHHQDTLITSDNTHNLTHKTPEVIEYVSRYVSLWPGDVISLGTALKKSGGGGAVQNVDLFKSGGPVSVTIQKIGKLENRVMRLEQQSDQ</sequence>
<protein>
    <submittedName>
        <fullName evidence="5">2-keto-4-pentenoate hydratase/2-oxohepta-3-ene-1,7-dioic acid hydratase in catechol pathway</fullName>
    </submittedName>
</protein>
<dbReference type="PANTHER" id="PTHR42796:SF4">
    <property type="entry name" value="FUMARYLACETOACETATE HYDROLASE DOMAIN-CONTAINING PROTEIN 2A"/>
    <property type="match status" value="1"/>
</dbReference>
<dbReference type="InterPro" id="IPR011234">
    <property type="entry name" value="Fumarylacetoacetase-like_C"/>
</dbReference>
<keyword evidence="3" id="KW-0479">Metal-binding</keyword>
<comment type="cofactor">
    <cofactor evidence="1">
        <name>Mg(2+)</name>
        <dbReference type="ChEBI" id="CHEBI:18420"/>
    </cofactor>
</comment>
<dbReference type="EMBL" id="JBEPSH010000004">
    <property type="protein sequence ID" value="MET4576977.1"/>
    <property type="molecule type" value="Genomic_DNA"/>
</dbReference>
<organism evidence="5 6">
    <name type="scientific">Ottowia thiooxydans</name>
    <dbReference type="NCBI Taxonomy" id="219182"/>
    <lineage>
        <taxon>Bacteria</taxon>
        <taxon>Pseudomonadati</taxon>
        <taxon>Pseudomonadota</taxon>
        <taxon>Betaproteobacteria</taxon>
        <taxon>Burkholderiales</taxon>
        <taxon>Comamonadaceae</taxon>
        <taxon>Ottowia</taxon>
    </lineage>
</organism>
<evidence type="ECO:0000256" key="1">
    <source>
        <dbReference type="ARBA" id="ARBA00001946"/>
    </source>
</evidence>
<dbReference type="Pfam" id="PF01557">
    <property type="entry name" value="FAA_hydrolase"/>
    <property type="match status" value="1"/>
</dbReference>
<dbReference type="Proteomes" id="UP001549320">
    <property type="component" value="Unassembled WGS sequence"/>
</dbReference>
<comment type="caution">
    <text evidence="5">The sequence shown here is derived from an EMBL/GenBank/DDBJ whole genome shotgun (WGS) entry which is preliminary data.</text>
</comment>
<keyword evidence="6" id="KW-1185">Reference proteome</keyword>